<name>A0AA41G408_9EURY</name>
<dbReference type="AlphaFoldDB" id="A0AA41G408"/>
<dbReference type="EMBL" id="JAHQXE010000010">
    <property type="protein sequence ID" value="MBV0903920.1"/>
    <property type="molecule type" value="Genomic_DNA"/>
</dbReference>
<proteinExistence type="predicted"/>
<comment type="caution">
    <text evidence="2">The sequence shown here is derived from an EMBL/GenBank/DDBJ whole genome shotgun (WGS) entry which is preliminary data.</text>
</comment>
<organism evidence="2 3">
    <name type="scientific">Haloarcula salina</name>
    <dbReference type="NCBI Taxonomy" id="1429914"/>
    <lineage>
        <taxon>Archaea</taxon>
        <taxon>Methanobacteriati</taxon>
        <taxon>Methanobacteriota</taxon>
        <taxon>Stenosarchaea group</taxon>
        <taxon>Halobacteria</taxon>
        <taxon>Halobacteriales</taxon>
        <taxon>Haloarculaceae</taxon>
        <taxon>Haloarcula</taxon>
    </lineage>
</organism>
<keyword evidence="1" id="KW-0472">Membrane</keyword>
<dbReference type="Proteomes" id="UP001166304">
    <property type="component" value="Unassembled WGS sequence"/>
</dbReference>
<evidence type="ECO:0000313" key="2">
    <source>
        <dbReference type="EMBL" id="MBV0903920.1"/>
    </source>
</evidence>
<reference evidence="2" key="1">
    <citation type="submission" date="2021-06" db="EMBL/GenBank/DDBJ databases">
        <title>New haloarchaea isolates fom saline soil.</title>
        <authorList>
            <person name="Duran-Viseras A."/>
            <person name="Sanchez-Porro C.S."/>
            <person name="Ventosa A."/>
        </authorList>
    </citation>
    <scope>NUCLEOTIDE SEQUENCE</scope>
    <source>
        <strain evidence="2">JCM 18369</strain>
    </source>
</reference>
<evidence type="ECO:0000256" key="1">
    <source>
        <dbReference type="SAM" id="Phobius"/>
    </source>
</evidence>
<evidence type="ECO:0000313" key="3">
    <source>
        <dbReference type="Proteomes" id="UP001166304"/>
    </source>
</evidence>
<sequence>MAAEPTTATIPFLGMEVDLTDPAAVVTVAVSLIAGFTLFNMTDSIGAMLASRANATLGSVLGINPGTGQSADNGPGGV</sequence>
<feature type="transmembrane region" description="Helical" evidence="1">
    <location>
        <begin position="23"/>
        <end position="42"/>
    </location>
</feature>
<dbReference type="RefSeq" id="WP_217284976.1">
    <property type="nucleotide sequence ID" value="NZ_JAHQXE010000010.1"/>
</dbReference>
<keyword evidence="1" id="KW-0812">Transmembrane</keyword>
<keyword evidence="3" id="KW-1185">Reference proteome</keyword>
<protein>
    <submittedName>
        <fullName evidence="2">Uncharacterized protein</fullName>
    </submittedName>
</protein>
<accession>A0AA41G408</accession>
<keyword evidence="1" id="KW-1133">Transmembrane helix</keyword>
<gene>
    <name evidence="2" type="ORF">KTS37_19215</name>
</gene>